<evidence type="ECO:0000256" key="17">
    <source>
        <dbReference type="PIRSR" id="PIRSR006337-3"/>
    </source>
</evidence>
<dbReference type="UniPathway" id="UPA00299"/>
<evidence type="ECO:0000256" key="7">
    <source>
        <dbReference type="ARBA" id="ARBA00022801"/>
    </source>
</evidence>
<comment type="subcellular location">
    <subcellularLocation>
        <location evidence="1 15">Cytoplasm</location>
    </subcellularLocation>
</comment>
<dbReference type="SMART" id="SM00642">
    <property type="entry name" value="Aamy"/>
    <property type="match status" value="1"/>
</dbReference>
<evidence type="ECO:0000256" key="1">
    <source>
        <dbReference type="ARBA" id="ARBA00004496"/>
    </source>
</evidence>
<protein>
    <recommendedName>
        <fullName evidence="5 13">Malto-oligosyltrehalose trehalohydrolase</fullName>
        <shortName evidence="14">MTHase</shortName>
        <ecNumber evidence="4 13">3.2.1.141</ecNumber>
    </recommendedName>
    <alternativeName>
        <fullName evidence="11 14">4-alpha-D-((1-&gt;4)-alpha-D-glucano)trehalose trehalohydrolase</fullName>
    </alternativeName>
    <alternativeName>
        <fullName evidence="10 14">Maltooligosyl trehalose trehalohydrolase</fullName>
    </alternativeName>
</protein>
<accession>A0A4Q1SIH0</accession>
<evidence type="ECO:0000256" key="8">
    <source>
        <dbReference type="ARBA" id="ARBA00023277"/>
    </source>
</evidence>
<evidence type="ECO:0000256" key="10">
    <source>
        <dbReference type="ARBA" id="ARBA00032057"/>
    </source>
</evidence>
<dbReference type="Pfam" id="PF00128">
    <property type="entry name" value="Alpha-amylase"/>
    <property type="match status" value="1"/>
</dbReference>
<keyword evidence="6" id="KW-0963">Cytoplasm</keyword>
<dbReference type="EMBL" id="SDMK01000001">
    <property type="protein sequence ID" value="RXS97193.1"/>
    <property type="molecule type" value="Genomic_DNA"/>
</dbReference>
<dbReference type="SUPFAM" id="SSF51445">
    <property type="entry name" value="(Trans)glycosidases"/>
    <property type="match status" value="1"/>
</dbReference>
<gene>
    <name evidence="19" type="primary">treZ</name>
    <name evidence="19" type="ORF">ESZ00_04565</name>
</gene>
<evidence type="ECO:0000256" key="5">
    <source>
        <dbReference type="ARBA" id="ARBA00015938"/>
    </source>
</evidence>
<dbReference type="CDD" id="cd02853">
    <property type="entry name" value="E_set_MTHase_like_N"/>
    <property type="match status" value="1"/>
</dbReference>
<dbReference type="InterPro" id="IPR014756">
    <property type="entry name" value="Ig_E-set"/>
</dbReference>
<dbReference type="GO" id="GO:0005737">
    <property type="term" value="C:cytoplasm"/>
    <property type="evidence" value="ECO:0007669"/>
    <property type="project" value="UniProtKB-SubCell"/>
</dbReference>
<evidence type="ECO:0000256" key="6">
    <source>
        <dbReference type="ARBA" id="ARBA00022490"/>
    </source>
</evidence>
<dbReference type="PIRSF" id="PIRSF006337">
    <property type="entry name" value="Trehalose_TreZ"/>
    <property type="match status" value="1"/>
</dbReference>
<comment type="pathway">
    <text evidence="2 14">Glycan biosynthesis; trehalose biosynthesis.</text>
</comment>
<dbReference type="EC" id="3.2.1.141" evidence="4 13"/>
<dbReference type="InterPro" id="IPR013783">
    <property type="entry name" value="Ig-like_fold"/>
</dbReference>
<dbReference type="GO" id="GO:0033942">
    <property type="term" value="F:4-alpha-D-(1-&gt;4)-alpha-D-glucanotrehalose trehalohydrolase activity"/>
    <property type="evidence" value="ECO:0007669"/>
    <property type="project" value="UniProtKB-EC"/>
</dbReference>
<evidence type="ECO:0000313" key="19">
    <source>
        <dbReference type="EMBL" id="RXS97193.1"/>
    </source>
</evidence>
<feature type="domain" description="Glycosyl hydrolase family 13 catalytic" evidence="18">
    <location>
        <begin position="100"/>
        <end position="496"/>
    </location>
</feature>
<evidence type="ECO:0000256" key="4">
    <source>
        <dbReference type="ARBA" id="ARBA00012268"/>
    </source>
</evidence>
<evidence type="ECO:0000259" key="18">
    <source>
        <dbReference type="SMART" id="SM00642"/>
    </source>
</evidence>
<evidence type="ECO:0000256" key="3">
    <source>
        <dbReference type="ARBA" id="ARBA00008061"/>
    </source>
</evidence>
<dbReference type="PANTHER" id="PTHR43651">
    <property type="entry name" value="1,4-ALPHA-GLUCAN-BRANCHING ENZYME"/>
    <property type="match status" value="1"/>
</dbReference>
<dbReference type="Gene3D" id="2.60.40.10">
    <property type="entry name" value="Immunoglobulins"/>
    <property type="match status" value="1"/>
</dbReference>
<feature type="binding site" evidence="16">
    <location>
        <begin position="376"/>
        <end position="381"/>
    </location>
    <ligand>
        <name>substrate</name>
    </ligand>
</feature>
<name>A0A4Q1SIH0_9BACT</name>
<dbReference type="PANTHER" id="PTHR43651:SF11">
    <property type="entry name" value="MALTO-OLIGOSYLTREHALOSE TREHALOHYDROLASE"/>
    <property type="match status" value="1"/>
</dbReference>
<reference evidence="19 20" key="1">
    <citation type="journal article" date="2016" name="Int. J. Syst. Evol. Microbiol.">
        <title>Acidipila dinghuensis sp. nov., an acidobacterium isolated from forest soil.</title>
        <authorList>
            <person name="Jiang Y.W."/>
            <person name="Wang J."/>
            <person name="Chen M.H."/>
            <person name="Lv Y.Y."/>
            <person name="Qiu L.H."/>
        </authorList>
    </citation>
    <scope>NUCLEOTIDE SEQUENCE [LARGE SCALE GENOMIC DNA]</scope>
    <source>
        <strain evidence="19 20">DHOF10</strain>
    </source>
</reference>
<feature type="site" description="Transition state stabilizer" evidence="17">
    <location>
        <position position="377"/>
    </location>
</feature>
<evidence type="ECO:0000256" key="13">
    <source>
        <dbReference type="NCBIfam" id="TIGR02402"/>
    </source>
</evidence>
<dbReference type="InterPro" id="IPR017853">
    <property type="entry name" value="GH"/>
</dbReference>
<dbReference type="NCBIfam" id="TIGR02402">
    <property type="entry name" value="trehalose_TreZ"/>
    <property type="match status" value="1"/>
</dbReference>
<dbReference type="CDD" id="cd11325">
    <property type="entry name" value="AmyAc_GTHase"/>
    <property type="match status" value="1"/>
</dbReference>
<evidence type="ECO:0000256" key="14">
    <source>
        <dbReference type="PIRNR" id="PIRNR006337"/>
    </source>
</evidence>
<dbReference type="RefSeq" id="WP_129206973.1">
    <property type="nucleotide sequence ID" value="NZ_BMGU01000001.1"/>
</dbReference>
<feature type="binding site" evidence="16">
    <location>
        <begin position="308"/>
        <end position="312"/>
    </location>
    <ligand>
        <name>substrate</name>
    </ligand>
</feature>
<dbReference type="Proteomes" id="UP000290253">
    <property type="component" value="Unassembled WGS sequence"/>
</dbReference>
<keyword evidence="7 14" id="KW-0378">Hydrolase</keyword>
<dbReference type="SUPFAM" id="SSF81296">
    <property type="entry name" value="E set domains"/>
    <property type="match status" value="1"/>
</dbReference>
<evidence type="ECO:0000256" key="11">
    <source>
        <dbReference type="ARBA" id="ARBA00033284"/>
    </source>
</evidence>
<evidence type="ECO:0000256" key="12">
    <source>
        <dbReference type="ARBA" id="ARBA00034013"/>
    </source>
</evidence>
<evidence type="ECO:0000256" key="9">
    <source>
        <dbReference type="ARBA" id="ARBA00023295"/>
    </source>
</evidence>
<evidence type="ECO:0000256" key="16">
    <source>
        <dbReference type="PIRSR" id="PIRSR006337-2"/>
    </source>
</evidence>
<evidence type="ECO:0000313" key="20">
    <source>
        <dbReference type="Proteomes" id="UP000290253"/>
    </source>
</evidence>
<comment type="caution">
    <text evidence="19">The sequence shown here is derived from an EMBL/GenBank/DDBJ whole genome shotgun (WGS) entry which is preliminary data.</text>
</comment>
<proteinExistence type="inferred from homology"/>
<feature type="active site" description="Nucleophile" evidence="15">
    <location>
        <position position="246"/>
    </location>
</feature>
<evidence type="ECO:0000256" key="15">
    <source>
        <dbReference type="PIRSR" id="PIRSR006337-1"/>
    </source>
</evidence>
<dbReference type="InterPro" id="IPR006047">
    <property type="entry name" value="GH13_cat_dom"/>
</dbReference>
<dbReference type="Gene3D" id="1.10.10.760">
    <property type="entry name" value="E-set domains of sugar-utilizing enzymes"/>
    <property type="match status" value="1"/>
</dbReference>
<evidence type="ECO:0000256" key="2">
    <source>
        <dbReference type="ARBA" id="ARBA00005199"/>
    </source>
</evidence>
<sequence length="577" mass="64142">MHTFRIWAPAVTSVSVLIDGTATPLTPQNGGWWQADIASAGPGTGYQFLLDSDDYAVPDPRSLWQPEGVHGPSRIYDHAAFQWTDQSWKPSAWPEAIVYELHIGTFTEAGTLDAAIERLPYLKSLGITHVELLPVASFPGAHGWGYDGVDLFAPQESYGGPDALKRFVDACHAHGMATILDVVYNHFGPSGNYVGRFGPYFTASHHTPWGDAVNLEEGGSHEVRRFFTDNALMWLRDYHFDGLRLDAVHAFMDRSAIHFMEQLSIEVAALEAEKGREYVLIAESDLNDPRIIAPREENGYGFDAQWSDDFHHALIALLTGDRGGYYADFGSIAGLVKALRHAYVYDGQYSQYRDHHHGRPAAGLPGWRFLGYAQNHDQVGNRAQGERLSHLSGAGRAKIAAALVLTAPFVPMLFQGEEWAASTPFQYFTDHEDKELGRLVSDGRKKEFGAFGWNPEDVPDPQHHATFERSKLRWEELSDPVHAAMLDWYKKLIALRRATPELTDGRLDQVEVRFSEEQRWLTMRRGAIFVAVNLNTAPIGVEVSKSVMPLLASDPAIVISGPTITLPSDTIAIVKLV</sequence>
<dbReference type="OrthoDB" id="9800174at2"/>
<feature type="binding site" evidence="16">
    <location>
        <begin position="244"/>
        <end position="249"/>
    </location>
    <ligand>
        <name>substrate</name>
    </ligand>
</feature>
<keyword evidence="20" id="KW-1185">Reference proteome</keyword>
<dbReference type="InterPro" id="IPR044901">
    <property type="entry name" value="Trehalose_TreZ_E-set_sf"/>
</dbReference>
<comment type="catalytic activity">
    <reaction evidence="12 14">
        <text>hydrolysis of (1-&gt;4)-alpha-D-glucosidic linkage in 4-alpha-D-[(1-&gt;4)-alpha-D-glucanosyl]n trehalose to yield trehalose and (1-&gt;4)-alpha-D-glucan.</text>
        <dbReference type="EC" id="3.2.1.141"/>
    </reaction>
</comment>
<dbReference type="GO" id="GO:0005992">
    <property type="term" value="P:trehalose biosynthetic process"/>
    <property type="evidence" value="ECO:0007669"/>
    <property type="project" value="UniProtKB-UniRule"/>
</dbReference>
<dbReference type="AlphaFoldDB" id="A0A4Q1SIH0"/>
<keyword evidence="9 14" id="KW-0326">Glycosidase</keyword>
<dbReference type="InterPro" id="IPR012768">
    <property type="entry name" value="Trehalose_TreZ"/>
</dbReference>
<feature type="active site" description="Proton donor" evidence="15">
    <location>
        <position position="283"/>
    </location>
</feature>
<keyword evidence="8" id="KW-0119">Carbohydrate metabolism</keyword>
<organism evidence="19 20">
    <name type="scientific">Silvibacterium dinghuense</name>
    <dbReference type="NCBI Taxonomy" id="1560006"/>
    <lineage>
        <taxon>Bacteria</taxon>
        <taxon>Pseudomonadati</taxon>
        <taxon>Acidobacteriota</taxon>
        <taxon>Terriglobia</taxon>
        <taxon>Terriglobales</taxon>
        <taxon>Acidobacteriaceae</taxon>
        <taxon>Silvibacterium</taxon>
    </lineage>
</organism>
<dbReference type="Gene3D" id="3.20.20.80">
    <property type="entry name" value="Glycosidases"/>
    <property type="match status" value="1"/>
</dbReference>
<comment type="similarity">
    <text evidence="3 14">Belongs to the glycosyl hydrolase 13 family.</text>
</comment>